<feature type="region of interest" description="Disordered" evidence="1">
    <location>
        <begin position="125"/>
        <end position="162"/>
    </location>
</feature>
<evidence type="ECO:0000313" key="3">
    <source>
        <dbReference type="Proteomes" id="UP001189429"/>
    </source>
</evidence>
<organism evidence="2 3">
    <name type="scientific">Prorocentrum cordatum</name>
    <dbReference type="NCBI Taxonomy" id="2364126"/>
    <lineage>
        <taxon>Eukaryota</taxon>
        <taxon>Sar</taxon>
        <taxon>Alveolata</taxon>
        <taxon>Dinophyceae</taxon>
        <taxon>Prorocentrales</taxon>
        <taxon>Prorocentraceae</taxon>
        <taxon>Prorocentrum</taxon>
    </lineage>
</organism>
<name>A0ABN9ST06_9DINO</name>
<dbReference type="EMBL" id="CAUYUJ010013002">
    <property type="protein sequence ID" value="CAK0835116.1"/>
    <property type="molecule type" value="Genomic_DNA"/>
</dbReference>
<reference evidence="2" key="1">
    <citation type="submission" date="2023-10" db="EMBL/GenBank/DDBJ databases">
        <authorList>
            <person name="Chen Y."/>
            <person name="Shah S."/>
            <person name="Dougan E. K."/>
            <person name="Thang M."/>
            <person name="Chan C."/>
        </authorList>
    </citation>
    <scope>NUCLEOTIDE SEQUENCE [LARGE SCALE GENOMIC DNA]</scope>
</reference>
<dbReference type="Proteomes" id="UP001189429">
    <property type="component" value="Unassembled WGS sequence"/>
</dbReference>
<evidence type="ECO:0000256" key="1">
    <source>
        <dbReference type="SAM" id="MobiDB-lite"/>
    </source>
</evidence>
<keyword evidence="3" id="KW-1185">Reference proteome</keyword>
<proteinExistence type="predicted"/>
<sequence length="162" mass="17152">MCTMLVAPRLNNQTRFRSPTCGTPVTCGTTSNRSSPQPCAMYRYSKKYIKQITKHILAAARVHTGHSGSRPAMFGALALSLTMNTTSPPDKTVSTPSAVDANKNGSLSWHIASHASVGAGTLRHCLSLGSPGGPGGRRRGQRSGPRGSQRSGEHAGHRCRSQ</sequence>
<protein>
    <submittedName>
        <fullName evidence="2">Uncharacterized protein</fullName>
    </submittedName>
</protein>
<accession>A0ABN9ST06</accession>
<evidence type="ECO:0000313" key="2">
    <source>
        <dbReference type="EMBL" id="CAK0835116.1"/>
    </source>
</evidence>
<comment type="caution">
    <text evidence="2">The sequence shown here is derived from an EMBL/GenBank/DDBJ whole genome shotgun (WGS) entry which is preliminary data.</text>
</comment>
<gene>
    <name evidence="2" type="ORF">PCOR1329_LOCUS32250</name>
</gene>